<proteinExistence type="predicted"/>
<dbReference type="SUPFAM" id="SSF46689">
    <property type="entry name" value="Homeodomain-like"/>
    <property type="match status" value="1"/>
</dbReference>
<dbReference type="FunFam" id="1.10.10.60:FF:000394">
    <property type="entry name" value="MYB transcription factor"/>
    <property type="match status" value="1"/>
</dbReference>
<dbReference type="GO" id="GO:0051707">
    <property type="term" value="P:response to other organism"/>
    <property type="evidence" value="ECO:0007669"/>
    <property type="project" value="UniProtKB-ARBA"/>
</dbReference>
<dbReference type="SMART" id="SM00717">
    <property type="entry name" value="SANT"/>
    <property type="match status" value="2"/>
</dbReference>
<protein>
    <submittedName>
        <fullName evidence="10">Uncharacterized protein</fullName>
    </submittedName>
</protein>
<evidence type="ECO:0000256" key="6">
    <source>
        <dbReference type="ARBA" id="ARBA00023242"/>
    </source>
</evidence>
<sequence length="331" mass="36965">MAAGKSQSPTSSSAWCDGSGLRRGPWSSEEDQKLLSYIQLHGHGSWRTLPEKAGLQRCGKSCRLRWINYLRPGIKRGKFTLHEEQTIIQLHALLGNRWSAIAAHLPRRTDNEIKNHWNTHLKKRLSLMGIDPATHKPKVRRLDGGDPKNASTLSHMAQWETARLEAEARLVRESDSLRQLQLQVQLPSHSSSSTSAPPLPSHLAPPRCLDVLSARALGLGSCLQSPISNFADDKMHYTCHSPFSSSSSSWPVEIFATTTGIKLSTNNITHHQLPGTGTHHLEQHDLQHHGTMATHHHHHHGSNIYTDTWIHDHDLSINFLDSASTAWPPMD</sequence>
<dbReference type="PANTHER" id="PTHR10641">
    <property type="entry name" value="MYB FAMILY TRANSCRIPTION FACTOR"/>
    <property type="match status" value="1"/>
</dbReference>
<evidence type="ECO:0000313" key="11">
    <source>
        <dbReference type="Proteomes" id="UP001154282"/>
    </source>
</evidence>
<keyword evidence="2" id="KW-0677">Repeat</keyword>
<comment type="subunit">
    <text evidence="7">Can form complexes with MYC2, MYC3 or MYC4.</text>
</comment>
<name>A0AAV0NKY1_9ROSI</name>
<dbReference type="FunFam" id="1.10.10.60:FF:000001">
    <property type="entry name" value="MYB-related transcription factor"/>
    <property type="match status" value="1"/>
</dbReference>
<organism evidence="10 11">
    <name type="scientific">Linum tenue</name>
    <dbReference type="NCBI Taxonomy" id="586396"/>
    <lineage>
        <taxon>Eukaryota</taxon>
        <taxon>Viridiplantae</taxon>
        <taxon>Streptophyta</taxon>
        <taxon>Embryophyta</taxon>
        <taxon>Tracheophyta</taxon>
        <taxon>Spermatophyta</taxon>
        <taxon>Magnoliopsida</taxon>
        <taxon>eudicotyledons</taxon>
        <taxon>Gunneridae</taxon>
        <taxon>Pentapetalae</taxon>
        <taxon>rosids</taxon>
        <taxon>fabids</taxon>
        <taxon>Malpighiales</taxon>
        <taxon>Linaceae</taxon>
        <taxon>Linum</taxon>
    </lineage>
</organism>
<keyword evidence="5" id="KW-0804">Transcription</keyword>
<feature type="domain" description="HTH myb-type" evidence="9">
    <location>
        <begin position="71"/>
        <end position="125"/>
    </location>
</feature>
<evidence type="ECO:0000256" key="3">
    <source>
        <dbReference type="ARBA" id="ARBA00023015"/>
    </source>
</evidence>
<evidence type="ECO:0000256" key="1">
    <source>
        <dbReference type="ARBA" id="ARBA00004123"/>
    </source>
</evidence>
<feature type="domain" description="Myb-like" evidence="8">
    <location>
        <begin position="18"/>
        <end position="70"/>
    </location>
</feature>
<dbReference type="GO" id="GO:0080090">
    <property type="term" value="P:regulation of primary metabolic process"/>
    <property type="evidence" value="ECO:0007669"/>
    <property type="project" value="UniProtKB-ARBA"/>
</dbReference>
<feature type="domain" description="Myb-like" evidence="8">
    <location>
        <begin position="71"/>
        <end position="121"/>
    </location>
</feature>
<accession>A0AAV0NKY1</accession>
<dbReference type="Pfam" id="PF00249">
    <property type="entry name" value="Myb_DNA-binding"/>
    <property type="match status" value="2"/>
</dbReference>
<evidence type="ECO:0000259" key="9">
    <source>
        <dbReference type="PROSITE" id="PS51294"/>
    </source>
</evidence>
<dbReference type="Gene3D" id="1.10.10.60">
    <property type="entry name" value="Homeodomain-like"/>
    <property type="match status" value="2"/>
</dbReference>
<dbReference type="GO" id="GO:0005634">
    <property type="term" value="C:nucleus"/>
    <property type="evidence" value="ECO:0007669"/>
    <property type="project" value="UniProtKB-SubCell"/>
</dbReference>
<dbReference type="Proteomes" id="UP001154282">
    <property type="component" value="Unassembled WGS sequence"/>
</dbReference>
<dbReference type="EMBL" id="CAMGYJ010000008">
    <property type="protein sequence ID" value="CAI0459122.1"/>
    <property type="molecule type" value="Genomic_DNA"/>
</dbReference>
<comment type="subcellular location">
    <subcellularLocation>
        <location evidence="1">Nucleus</location>
    </subcellularLocation>
</comment>
<keyword evidence="6" id="KW-0539">Nucleus</keyword>
<evidence type="ECO:0000256" key="4">
    <source>
        <dbReference type="ARBA" id="ARBA00023125"/>
    </source>
</evidence>
<keyword evidence="3" id="KW-0805">Transcription regulation</keyword>
<dbReference type="GO" id="GO:0000976">
    <property type="term" value="F:transcription cis-regulatory region binding"/>
    <property type="evidence" value="ECO:0007669"/>
    <property type="project" value="UniProtKB-ARBA"/>
</dbReference>
<evidence type="ECO:0000313" key="10">
    <source>
        <dbReference type="EMBL" id="CAI0459122.1"/>
    </source>
</evidence>
<gene>
    <name evidence="10" type="ORF">LITE_LOCUS33851</name>
</gene>
<evidence type="ECO:0000256" key="5">
    <source>
        <dbReference type="ARBA" id="ARBA00023163"/>
    </source>
</evidence>
<dbReference type="InterPro" id="IPR015495">
    <property type="entry name" value="Myb_TF_plants"/>
</dbReference>
<evidence type="ECO:0000256" key="7">
    <source>
        <dbReference type="ARBA" id="ARBA00062314"/>
    </source>
</evidence>
<dbReference type="AlphaFoldDB" id="A0AAV0NKY1"/>
<evidence type="ECO:0000259" key="8">
    <source>
        <dbReference type="PROSITE" id="PS50090"/>
    </source>
</evidence>
<dbReference type="InterPro" id="IPR009057">
    <property type="entry name" value="Homeodomain-like_sf"/>
</dbReference>
<keyword evidence="4" id="KW-0238">DNA-binding</keyword>
<dbReference type="PROSITE" id="PS50090">
    <property type="entry name" value="MYB_LIKE"/>
    <property type="match status" value="2"/>
</dbReference>
<feature type="domain" description="HTH myb-type" evidence="9">
    <location>
        <begin position="18"/>
        <end position="70"/>
    </location>
</feature>
<dbReference type="PANTHER" id="PTHR10641:SF1347">
    <property type="entry name" value="MYB TRANSCRIPTION FACTOR MIXTA-LIKE PROTEIN"/>
    <property type="match status" value="1"/>
</dbReference>
<keyword evidence="11" id="KW-1185">Reference proteome</keyword>
<dbReference type="PROSITE" id="PS51294">
    <property type="entry name" value="HTH_MYB"/>
    <property type="match status" value="2"/>
</dbReference>
<evidence type="ECO:0000256" key="2">
    <source>
        <dbReference type="ARBA" id="ARBA00022737"/>
    </source>
</evidence>
<dbReference type="CDD" id="cd00167">
    <property type="entry name" value="SANT"/>
    <property type="match status" value="2"/>
</dbReference>
<dbReference type="InterPro" id="IPR001005">
    <property type="entry name" value="SANT/Myb"/>
</dbReference>
<reference evidence="10" key="1">
    <citation type="submission" date="2022-08" db="EMBL/GenBank/DDBJ databases">
        <authorList>
            <person name="Gutierrez-Valencia J."/>
        </authorList>
    </citation>
    <scope>NUCLEOTIDE SEQUENCE</scope>
</reference>
<comment type="caution">
    <text evidence="10">The sequence shown here is derived from an EMBL/GenBank/DDBJ whole genome shotgun (WGS) entry which is preliminary data.</text>
</comment>
<dbReference type="InterPro" id="IPR017930">
    <property type="entry name" value="Myb_dom"/>
</dbReference>